<feature type="transmembrane region" description="Helical" evidence="7">
    <location>
        <begin position="173"/>
        <end position="194"/>
    </location>
</feature>
<dbReference type="GO" id="GO:0016020">
    <property type="term" value="C:membrane"/>
    <property type="evidence" value="ECO:0007669"/>
    <property type="project" value="UniProtKB-SubCell"/>
</dbReference>
<feature type="region of interest" description="Disordered" evidence="6">
    <location>
        <begin position="373"/>
        <end position="440"/>
    </location>
</feature>
<feature type="region of interest" description="Disordered" evidence="6">
    <location>
        <begin position="36"/>
        <end position="97"/>
    </location>
</feature>
<dbReference type="PANTHER" id="PTHR39469">
    <property type="entry name" value="CHROMOSOME 1, WHOLE GENOME SHOTGUN SEQUENCE"/>
    <property type="match status" value="1"/>
</dbReference>
<keyword evidence="8" id="KW-0732">Signal</keyword>
<feature type="compositionally biased region" description="Pro residues" evidence="6">
    <location>
        <begin position="1126"/>
        <end position="1137"/>
    </location>
</feature>
<evidence type="ECO:0000256" key="8">
    <source>
        <dbReference type="SAM" id="SignalP"/>
    </source>
</evidence>
<feature type="transmembrane region" description="Helical" evidence="7">
    <location>
        <begin position="1528"/>
        <end position="1551"/>
    </location>
</feature>
<feature type="region of interest" description="Disordered" evidence="6">
    <location>
        <begin position="1109"/>
        <end position="1148"/>
    </location>
</feature>
<keyword evidence="11" id="KW-1185">Reference proteome</keyword>
<dbReference type="Proteomes" id="UP001239213">
    <property type="component" value="Unassembled WGS sequence"/>
</dbReference>
<organism evidence="10 11">
    <name type="scientific">Colletotrichum cuscutae</name>
    <dbReference type="NCBI Taxonomy" id="1209917"/>
    <lineage>
        <taxon>Eukaryota</taxon>
        <taxon>Fungi</taxon>
        <taxon>Dikarya</taxon>
        <taxon>Ascomycota</taxon>
        <taxon>Pezizomycotina</taxon>
        <taxon>Sordariomycetes</taxon>
        <taxon>Hypocreomycetidae</taxon>
        <taxon>Glomerellales</taxon>
        <taxon>Glomerellaceae</taxon>
        <taxon>Colletotrichum</taxon>
        <taxon>Colletotrichum acutatum species complex</taxon>
    </lineage>
</organism>
<feature type="transmembrane region" description="Helical" evidence="7">
    <location>
        <begin position="1276"/>
        <end position="1299"/>
    </location>
</feature>
<feature type="region of interest" description="Disordered" evidence="6">
    <location>
        <begin position="1663"/>
        <end position="1721"/>
    </location>
</feature>
<proteinExistence type="predicted"/>
<evidence type="ECO:0000256" key="2">
    <source>
        <dbReference type="ARBA" id="ARBA00022692"/>
    </source>
</evidence>
<feature type="compositionally biased region" description="Basic and acidic residues" evidence="6">
    <location>
        <begin position="1138"/>
        <end position="1148"/>
    </location>
</feature>
<comment type="subcellular location">
    <subcellularLocation>
        <location evidence="1">Membrane</location>
        <topology evidence="1">Multi-pass membrane protein</topology>
    </subcellularLocation>
</comment>
<feature type="compositionally biased region" description="Basic and acidic residues" evidence="6">
    <location>
        <begin position="1212"/>
        <end position="1223"/>
    </location>
</feature>
<feature type="transmembrane region" description="Helical" evidence="7">
    <location>
        <begin position="116"/>
        <end position="134"/>
    </location>
</feature>
<feature type="transmembrane region" description="Helical" evidence="7">
    <location>
        <begin position="1345"/>
        <end position="1371"/>
    </location>
</feature>
<feature type="chain" id="PRO_5042541845" description="TM7S3/TM198-like domain-containing protein" evidence="8">
    <location>
        <begin position="23"/>
        <end position="1721"/>
    </location>
</feature>
<dbReference type="InterPro" id="IPR025256">
    <property type="entry name" value="TM7S3/TM198-like_dom"/>
</dbReference>
<evidence type="ECO:0000256" key="1">
    <source>
        <dbReference type="ARBA" id="ARBA00004141"/>
    </source>
</evidence>
<evidence type="ECO:0000313" key="11">
    <source>
        <dbReference type="Proteomes" id="UP001239213"/>
    </source>
</evidence>
<feature type="region of interest" description="Disordered" evidence="6">
    <location>
        <begin position="517"/>
        <end position="712"/>
    </location>
</feature>
<feature type="transmembrane region" description="Helical" evidence="7">
    <location>
        <begin position="226"/>
        <end position="244"/>
    </location>
</feature>
<evidence type="ECO:0000259" key="9">
    <source>
        <dbReference type="Pfam" id="PF13886"/>
    </source>
</evidence>
<dbReference type="Gene3D" id="1.20.1530.20">
    <property type="match status" value="1"/>
</dbReference>
<feature type="transmembrane region" description="Helical" evidence="7">
    <location>
        <begin position="146"/>
        <end position="167"/>
    </location>
</feature>
<feature type="compositionally biased region" description="Basic and acidic residues" evidence="6">
    <location>
        <begin position="1680"/>
        <end position="1705"/>
    </location>
</feature>
<dbReference type="Pfam" id="PF13593">
    <property type="entry name" value="SBF_like"/>
    <property type="match status" value="1"/>
</dbReference>
<feature type="transmembrane region" description="Helical" evidence="7">
    <location>
        <begin position="1626"/>
        <end position="1650"/>
    </location>
</feature>
<feature type="compositionally biased region" description="Low complexity" evidence="6">
    <location>
        <begin position="945"/>
        <end position="963"/>
    </location>
</feature>
<reference evidence="10" key="1">
    <citation type="submission" date="2016-11" db="EMBL/GenBank/DDBJ databases">
        <title>The genome sequence of Colletotrichum cuscutae.</title>
        <authorList>
            <person name="Baroncelli R."/>
        </authorList>
    </citation>
    <scope>NUCLEOTIDE SEQUENCE</scope>
    <source>
        <strain evidence="10">IMI 304802</strain>
    </source>
</reference>
<feature type="compositionally biased region" description="Low complexity" evidence="6">
    <location>
        <begin position="835"/>
        <end position="848"/>
    </location>
</feature>
<feature type="transmembrane region" description="Helical" evidence="7">
    <location>
        <begin position="1383"/>
        <end position="1402"/>
    </location>
</feature>
<evidence type="ECO:0000256" key="6">
    <source>
        <dbReference type="SAM" id="MobiDB-lite"/>
    </source>
</evidence>
<feature type="compositionally biased region" description="Polar residues" evidence="6">
    <location>
        <begin position="599"/>
        <end position="628"/>
    </location>
</feature>
<keyword evidence="4 7" id="KW-0472">Membrane</keyword>
<feature type="transmembrane region" description="Helical" evidence="7">
    <location>
        <begin position="1457"/>
        <end position="1483"/>
    </location>
</feature>
<comment type="caution">
    <text evidence="10">The sequence shown here is derived from an EMBL/GenBank/DDBJ whole genome shotgun (WGS) entry which is preliminary data.</text>
</comment>
<dbReference type="InterPro" id="IPR016833">
    <property type="entry name" value="Put_Na-Bile_cotransptr"/>
</dbReference>
<evidence type="ECO:0000313" key="10">
    <source>
        <dbReference type="EMBL" id="KAK1448574.1"/>
    </source>
</evidence>
<sequence>MARWNRLISWGLLLIFLQAALAQALVPVRRQESGTTTAAVASSTLSRSAQDAESTTSPASSLRTAAVTTTESPSASATVSSPPIIPTTGSTSGNSSLDNSTMLAGELPIEPKVTPGWAVAGVILLCTGVIYSLIGIKNTVLHTAFSVAYVVALGITVLVVYVMVIPVSNGSQGAYVVAAVLPAVAVGVLASWFFKEITECLGCALGGFCFSMWLLCVHEGGLLTGVGKVIFIIVFSLAGFALYFSRWTRDWALMCTIAFSGATATVLGIDCFSRAGLKEFWAYIWDLNDNLFPQDTNTYPLTKGIRVEIAAIIVITVIGIISQKRLWNVIKDKRTKREEELAEAQRARDDEEANIGRELEARTALERRAWERAHGDYTPDSDDHDSGFARDSESEKAIRYSQSTAIPRSHAPPVAEMQGSDVPPAVPPKPESPGLMVSEKEKEVVVTLRVAPDETHREPVAADNVTGPTVVQSVQEVAPVPEVVPLPFIFPDEEALARDKEERSTIATFADDDEEIQAGVGSKRSSFAKRLSQSSVQLMRRVSQRTSMSHRKEDDGDEELAVLQRPRADDAVSLAATVDTQSDSGAGSVNGDHRRSIEINAQLSGEQQSSIKPETTTSASASRQSVTDGDSVRPVSAMTAVTDMPAQPLAKDATPAAVEERAPETAIGDVAQENSSVKLSESGESRQVPVPSQQAKSTASLRSTPLNLTQERLPPSFSNVALHYRTNEWAKHLSHADAPEPEILKVGDDRPQTREAPAPVHVDELKQTALSATPAPAPTPSRSPAPVATPPPALTRPKSTQSPNRGHSRSSSYQSHRRASSKTQFEPIAEEEQQALSRAASTRSGASGIANSATAPAVFVPPPPPPGIMSYDSPQSLIAQRSVALRNKTYGILTGANNTPEISAASYRPPSETGFMYNYSVYPSQMPPVSLDDLPLSQRREIIRRQSSSGTMRSSLEGSRSASGSYVRSVSADNLAFDSHQPMRYSNVPSQDARDARLASFRDSVRADLRAGTASPAPAANGRDMALSMFRSPSASNLAASQAAAREAEVQRNIDLQRSFMMSQKEAEAKRKEKARIDKERSDQAFTRSMQSGEMFELHREAMPLKSLGRIPPSDDTDVGVLAAPTPTPPGYNPAPPSRRESNDSKRKTASDLGVGVIHSLFLANHLIFVCGGRLVRHGLGRIGQRYGGLPVPSLHLNSPTILPQGNPTFYDRPDPTTHRRTSDVSFGLSRRKREVCASQKAMAGPVDACDESAKPQSATAPTSTWTRIRVKAVKIFKLVLAQWLVIGFALSCVFAYFFPNVAARGGPIRSEYTIIYGGIAIIFLISGLQLSHAKLRQNVANWRLHIIVQGISFIVIPVILLIIVHIIIAAGGLRTQALATPIIVGMVVASCLPTTIASNVVMTRASGGDDAAAIIEVVIGNVLGSFISPGLIYGFIPKTPEFADWQPANPSTLGAMYANVLKQLGLSVLLPLAVGQVVRWFWEKKVDWALRTFYLAKVSTFCLILLVWTTFSAAFKTGALYVTPHPSIIFNVFMNVALYALFTLICFYAARPPLALCNTINPRLADSRPLQSRWVPNFLRRALTVRQLPREQMVAVCFCGAAKTTSLGIPLATAMWTQSDDLTRALIQIPVLLYTIEQVFMAQILVYVFKWYLRRAAKAEGDEEGGSVGSGVVSVAGQGREKEEGDHSSGKSIDERDDEKRGGDGRSGNNAVPVKTISEA</sequence>
<evidence type="ECO:0000256" key="7">
    <source>
        <dbReference type="SAM" id="Phobius"/>
    </source>
</evidence>
<dbReference type="Pfam" id="PF13886">
    <property type="entry name" value="TM7S3_TM198"/>
    <property type="match status" value="1"/>
</dbReference>
<dbReference type="InterPro" id="IPR038770">
    <property type="entry name" value="Na+/solute_symporter_sf"/>
</dbReference>
<feature type="transmembrane region" description="Helical" evidence="7">
    <location>
        <begin position="1495"/>
        <end position="1516"/>
    </location>
</feature>
<feature type="region of interest" description="Disordered" evidence="6">
    <location>
        <begin position="1203"/>
        <end position="1225"/>
    </location>
</feature>
<dbReference type="PANTHER" id="PTHR39469:SF1">
    <property type="entry name" value="DUF4203 DOMAIN-CONTAINING PROTEIN"/>
    <property type="match status" value="1"/>
</dbReference>
<feature type="signal peptide" evidence="8">
    <location>
        <begin position="1"/>
        <end position="22"/>
    </location>
</feature>
<accession>A0AAI9XI61</accession>
<feature type="compositionally biased region" description="Polar residues" evidence="6">
    <location>
        <begin position="578"/>
        <end position="587"/>
    </location>
</feature>
<protein>
    <recommendedName>
        <fullName evidence="9">TM7S3/TM198-like domain-containing protein</fullName>
    </recommendedName>
</protein>
<feature type="transmembrane region" description="Helical" evidence="7">
    <location>
        <begin position="1314"/>
        <end position="1333"/>
    </location>
</feature>
<feature type="compositionally biased region" description="Basic and acidic residues" evidence="6">
    <location>
        <begin position="733"/>
        <end position="753"/>
    </location>
</feature>
<feature type="compositionally biased region" description="Basic and acidic residues" evidence="6">
    <location>
        <begin position="384"/>
        <end position="398"/>
    </location>
</feature>
<feature type="region of interest" description="Disordered" evidence="6">
    <location>
        <begin position="733"/>
        <end position="848"/>
    </location>
</feature>
<feature type="region of interest" description="Disordered" evidence="6">
    <location>
        <begin position="944"/>
        <end position="963"/>
    </location>
</feature>
<gene>
    <name evidence="10" type="ORF">CCUS01_11535</name>
</gene>
<keyword evidence="3 7" id="KW-1133">Transmembrane helix</keyword>
<feature type="transmembrane region" description="Helical" evidence="7">
    <location>
        <begin position="201"/>
        <end position="220"/>
    </location>
</feature>
<feature type="compositionally biased region" description="Polar residues" evidence="6">
    <location>
        <begin position="690"/>
        <end position="710"/>
    </location>
</feature>
<evidence type="ECO:0000256" key="4">
    <source>
        <dbReference type="ARBA" id="ARBA00023136"/>
    </source>
</evidence>
<feature type="coiled-coil region" evidence="5">
    <location>
        <begin position="330"/>
        <end position="361"/>
    </location>
</feature>
<feature type="compositionally biased region" description="Low complexity" evidence="6">
    <location>
        <begin position="64"/>
        <end position="93"/>
    </location>
</feature>
<evidence type="ECO:0000256" key="3">
    <source>
        <dbReference type="ARBA" id="ARBA00022989"/>
    </source>
</evidence>
<name>A0AAI9XI61_9PEZI</name>
<feature type="compositionally biased region" description="Low complexity" evidence="6">
    <location>
        <begin position="36"/>
        <end position="49"/>
    </location>
</feature>
<keyword evidence="2 7" id="KW-0812">Transmembrane</keyword>
<feature type="transmembrane region" description="Helical" evidence="7">
    <location>
        <begin position="1594"/>
        <end position="1614"/>
    </location>
</feature>
<feature type="transmembrane region" description="Helical" evidence="7">
    <location>
        <begin position="1414"/>
        <end position="1437"/>
    </location>
</feature>
<keyword evidence="5" id="KW-0175">Coiled coil</keyword>
<feature type="compositionally biased region" description="Polar residues" evidence="6">
    <location>
        <begin position="51"/>
        <end position="63"/>
    </location>
</feature>
<feature type="domain" description="TM7S3/TM198-like" evidence="9">
    <location>
        <begin position="121"/>
        <end position="323"/>
    </location>
</feature>
<dbReference type="EMBL" id="MPDP01000306">
    <property type="protein sequence ID" value="KAK1448574.1"/>
    <property type="molecule type" value="Genomic_DNA"/>
</dbReference>
<feature type="compositionally biased region" description="Pro residues" evidence="6">
    <location>
        <begin position="775"/>
        <end position="794"/>
    </location>
</feature>
<feature type="transmembrane region" description="Helical" evidence="7">
    <location>
        <begin position="251"/>
        <end position="269"/>
    </location>
</feature>
<evidence type="ECO:0000256" key="5">
    <source>
        <dbReference type="SAM" id="Coils"/>
    </source>
</evidence>